<feature type="domain" description="Amidase" evidence="2">
    <location>
        <begin position="78"/>
        <end position="491"/>
    </location>
</feature>
<feature type="region of interest" description="Disordered" evidence="1">
    <location>
        <begin position="46"/>
        <end position="68"/>
    </location>
</feature>
<dbReference type="PANTHER" id="PTHR11895:SF170">
    <property type="entry name" value="AMIDASE"/>
    <property type="match status" value="1"/>
</dbReference>
<evidence type="ECO:0000256" key="1">
    <source>
        <dbReference type="SAM" id="MobiDB-lite"/>
    </source>
</evidence>
<evidence type="ECO:0000313" key="3">
    <source>
        <dbReference type="EMBL" id="CDR17706.1"/>
    </source>
</evidence>
<dbReference type="PROSITE" id="PS00571">
    <property type="entry name" value="AMIDASES"/>
    <property type="match status" value="1"/>
</dbReference>
<dbReference type="AlphaFoldDB" id="A0A061AB93"/>
<protein>
    <submittedName>
        <fullName evidence="4">Amidase</fullName>
        <ecNumber evidence="4">3.5.1.4</ecNumber>
    </submittedName>
    <submittedName>
        <fullName evidence="3">Aspartyl/glutamyl-tRNA amidotransferase subunitA</fullName>
    </submittedName>
</protein>
<organism evidence="3">
    <name type="scientific">Streptomyces iranensis</name>
    <dbReference type="NCBI Taxonomy" id="576784"/>
    <lineage>
        <taxon>Bacteria</taxon>
        <taxon>Bacillati</taxon>
        <taxon>Actinomycetota</taxon>
        <taxon>Actinomycetes</taxon>
        <taxon>Kitasatosporales</taxon>
        <taxon>Streptomycetaceae</taxon>
        <taxon>Streptomyces</taxon>
        <taxon>Streptomyces violaceusniger group</taxon>
    </lineage>
</organism>
<reference evidence="4 5" key="2">
    <citation type="submission" date="2021-03" db="EMBL/GenBank/DDBJ databases">
        <title>Genomic Encyclopedia of Type Strains, Phase IV (KMG-IV): sequencing the most valuable type-strain genomes for metagenomic binning, comparative biology and taxonomic classification.</title>
        <authorList>
            <person name="Goeker M."/>
        </authorList>
    </citation>
    <scope>NUCLEOTIDE SEQUENCE [LARGE SCALE GENOMIC DNA]</scope>
    <source>
        <strain evidence="4 5">DSM 41954</strain>
    </source>
</reference>
<keyword evidence="5" id="KW-1185">Reference proteome</keyword>
<dbReference type="InterPro" id="IPR036928">
    <property type="entry name" value="AS_sf"/>
</dbReference>
<keyword evidence="4" id="KW-0378">Hydrolase</keyword>
<dbReference type="Gene3D" id="3.90.1300.10">
    <property type="entry name" value="Amidase signature (AS) domain"/>
    <property type="match status" value="1"/>
</dbReference>
<dbReference type="PANTHER" id="PTHR11895">
    <property type="entry name" value="TRANSAMIDASE"/>
    <property type="match status" value="1"/>
</dbReference>
<dbReference type="SUPFAM" id="SSF75304">
    <property type="entry name" value="Amidase signature (AS) enzymes"/>
    <property type="match status" value="1"/>
</dbReference>
<proteinExistence type="predicted"/>
<dbReference type="Pfam" id="PF01425">
    <property type="entry name" value="Amidase"/>
    <property type="match status" value="1"/>
</dbReference>
<keyword evidence="3" id="KW-0808">Transferase</keyword>
<sequence length="525" mass="54450">MTLAPLSLDAVRRAAENAGLTMDDDELRMMLTLGQGALRACERLDEVSGHQPPVRYPRAGSQRPDAKDNPLNAWAVRCDVRGAATGRLAGRTVALKDMIPVAGVPMGGGSRLLRGHTPSYDATIVTRVLDDGGRITGIGTTEDLCLSGASVSSADGFVRNPWDTSRSAGGSSSGVAALVASGACDIGIGADQGGSIRIPAAQCGIYGLKPTYGLVPYTGCLPIDPSVDHVGPMARTARDLAALLEVIAGFDGGLDPRQRSQTAVPAYGEMLGDSLRGLRVGVLAEGFTADEAQSAVDETVRARVALLASLGAEIVDVSAPLHSYAMDIHSSVLLQGGAQFMLKGNGIGLPGKGFYDAEVALTAARGRALHSDLLFASVKYAATVGGHLWDVYGGHYYAKAQNLAIRLRHQYDQLLEDVDVLVLPTVRTTAPPLPDADASVVELTELALDPELIANTCAFNHTGHPALNVPAGLVDGLPVGMMLAGRHGDDGVVIRVAHALELNHGLADVPPGRAADSADAPLARA</sequence>
<dbReference type="GO" id="GO:0016740">
    <property type="term" value="F:transferase activity"/>
    <property type="evidence" value="ECO:0007669"/>
    <property type="project" value="UniProtKB-KW"/>
</dbReference>
<accession>A0A061AB93</accession>
<evidence type="ECO:0000313" key="4">
    <source>
        <dbReference type="EMBL" id="MBP2063700.1"/>
    </source>
</evidence>
<gene>
    <name evidence="4" type="ORF">J2Z30_004721</name>
    <name evidence="3" type="ORF">SIRAN9683</name>
</gene>
<dbReference type="NCBIfam" id="NF005565">
    <property type="entry name" value="PRK07235.1"/>
    <property type="match status" value="1"/>
</dbReference>
<evidence type="ECO:0000259" key="2">
    <source>
        <dbReference type="Pfam" id="PF01425"/>
    </source>
</evidence>
<evidence type="ECO:0000313" key="5">
    <source>
        <dbReference type="Proteomes" id="UP000756710"/>
    </source>
</evidence>
<dbReference type="InterPro" id="IPR020556">
    <property type="entry name" value="Amidase_CS"/>
</dbReference>
<dbReference type="RefSeq" id="WP_052701901.1">
    <property type="nucleotide sequence ID" value="NZ_BAABDR010000100.1"/>
</dbReference>
<dbReference type="InterPro" id="IPR000120">
    <property type="entry name" value="Amidase"/>
</dbReference>
<dbReference type="EMBL" id="JAGGLR010000012">
    <property type="protein sequence ID" value="MBP2063700.1"/>
    <property type="molecule type" value="Genomic_DNA"/>
</dbReference>
<dbReference type="HOGENOM" id="CLU_009600_18_1_11"/>
<name>A0A061AB93_9ACTN</name>
<dbReference type="InterPro" id="IPR023631">
    <property type="entry name" value="Amidase_dom"/>
</dbReference>
<dbReference type="GO" id="GO:0004040">
    <property type="term" value="F:amidase activity"/>
    <property type="evidence" value="ECO:0007669"/>
    <property type="project" value="UniProtKB-EC"/>
</dbReference>
<reference evidence="3" key="1">
    <citation type="submission" date="2014-05" db="EMBL/GenBank/DDBJ databases">
        <authorList>
            <person name="Horn Fabian"/>
        </authorList>
    </citation>
    <scope>NUCLEOTIDE SEQUENCE</scope>
</reference>
<dbReference type="EC" id="3.5.1.4" evidence="4"/>
<dbReference type="Proteomes" id="UP000756710">
    <property type="component" value="Unassembled WGS sequence"/>
</dbReference>
<dbReference type="EMBL" id="LK022848">
    <property type="protein sequence ID" value="CDR17706.1"/>
    <property type="molecule type" value="Genomic_DNA"/>
</dbReference>